<dbReference type="OrthoDB" id="7051771at2"/>
<feature type="domain" description="Membrane transport protein MMPL" evidence="8">
    <location>
        <begin position="474"/>
        <end position="678"/>
    </location>
</feature>
<feature type="transmembrane region" description="Helical" evidence="7">
    <location>
        <begin position="193"/>
        <end position="211"/>
    </location>
</feature>
<feature type="transmembrane region" description="Helical" evidence="7">
    <location>
        <begin position="294"/>
        <end position="320"/>
    </location>
</feature>
<accession>A0A239ECU8</accession>
<reference evidence="10" key="1">
    <citation type="submission" date="2017-06" db="EMBL/GenBank/DDBJ databases">
        <authorList>
            <person name="Varghese N."/>
            <person name="Submissions S."/>
        </authorList>
    </citation>
    <scope>NUCLEOTIDE SEQUENCE [LARGE SCALE GENOMIC DNA]</scope>
    <source>
        <strain evidence="10">JCM 23211</strain>
    </source>
</reference>
<feature type="transmembrane region" description="Helical" evidence="7">
    <location>
        <begin position="223"/>
        <end position="244"/>
    </location>
</feature>
<feature type="transmembrane region" description="Helical" evidence="7">
    <location>
        <begin position="494"/>
        <end position="517"/>
    </location>
</feature>
<feature type="transmembrane region" description="Helical" evidence="7">
    <location>
        <begin position="169"/>
        <end position="187"/>
    </location>
</feature>
<proteinExistence type="predicted"/>
<dbReference type="SUPFAM" id="SSF82866">
    <property type="entry name" value="Multidrug efflux transporter AcrB transmembrane domain"/>
    <property type="match status" value="2"/>
</dbReference>
<dbReference type="PANTHER" id="PTHR33406">
    <property type="entry name" value="MEMBRANE PROTEIN MJ1562-RELATED"/>
    <property type="match status" value="1"/>
</dbReference>
<dbReference type="GO" id="GO:0005886">
    <property type="term" value="C:plasma membrane"/>
    <property type="evidence" value="ECO:0007669"/>
    <property type="project" value="UniProtKB-SubCell"/>
</dbReference>
<dbReference type="PANTHER" id="PTHR33406:SF13">
    <property type="entry name" value="MEMBRANE PROTEIN YDFJ"/>
    <property type="match status" value="1"/>
</dbReference>
<feature type="transmembrane region" description="Helical" evidence="7">
    <location>
        <begin position="523"/>
        <end position="545"/>
    </location>
</feature>
<gene>
    <name evidence="9" type="ORF">SAMN05421642_102322</name>
</gene>
<feature type="region of interest" description="Disordered" evidence="6">
    <location>
        <begin position="682"/>
        <end position="704"/>
    </location>
</feature>
<feature type="transmembrane region" description="Helical" evidence="7">
    <location>
        <begin position="552"/>
        <end position="573"/>
    </location>
</feature>
<dbReference type="EMBL" id="FZOW01000002">
    <property type="protein sequence ID" value="SNS42600.1"/>
    <property type="molecule type" value="Genomic_DNA"/>
</dbReference>
<dbReference type="InterPro" id="IPR004869">
    <property type="entry name" value="MMPL_dom"/>
</dbReference>
<dbReference type="Pfam" id="PF03176">
    <property type="entry name" value="MMPL"/>
    <property type="match status" value="2"/>
</dbReference>
<evidence type="ECO:0000256" key="5">
    <source>
        <dbReference type="ARBA" id="ARBA00023136"/>
    </source>
</evidence>
<organism evidence="9 10">
    <name type="scientific">Rhodococcoides kyotonense</name>
    <dbReference type="NCBI Taxonomy" id="398843"/>
    <lineage>
        <taxon>Bacteria</taxon>
        <taxon>Bacillati</taxon>
        <taxon>Actinomycetota</taxon>
        <taxon>Actinomycetes</taxon>
        <taxon>Mycobacteriales</taxon>
        <taxon>Nocardiaceae</taxon>
        <taxon>Rhodococcoides</taxon>
    </lineage>
</organism>
<evidence type="ECO:0000256" key="1">
    <source>
        <dbReference type="ARBA" id="ARBA00004651"/>
    </source>
</evidence>
<evidence type="ECO:0000256" key="2">
    <source>
        <dbReference type="ARBA" id="ARBA00022475"/>
    </source>
</evidence>
<keyword evidence="3 7" id="KW-0812">Transmembrane</keyword>
<evidence type="ECO:0000313" key="10">
    <source>
        <dbReference type="Proteomes" id="UP000198327"/>
    </source>
</evidence>
<feature type="transmembrane region" description="Helical" evidence="7">
    <location>
        <begin position="264"/>
        <end position="282"/>
    </location>
</feature>
<dbReference type="AlphaFoldDB" id="A0A239ECU8"/>
<evidence type="ECO:0000256" key="4">
    <source>
        <dbReference type="ARBA" id="ARBA00022989"/>
    </source>
</evidence>
<evidence type="ECO:0000256" key="7">
    <source>
        <dbReference type="SAM" id="Phobius"/>
    </source>
</evidence>
<feature type="transmembrane region" description="Helical" evidence="7">
    <location>
        <begin position="20"/>
        <end position="38"/>
    </location>
</feature>
<feature type="transmembrane region" description="Helical" evidence="7">
    <location>
        <begin position="605"/>
        <end position="625"/>
    </location>
</feature>
<name>A0A239ECU8_9NOCA</name>
<keyword evidence="4 7" id="KW-1133">Transmembrane helix</keyword>
<feature type="domain" description="Membrane transport protein MMPL" evidence="8">
    <location>
        <begin position="51"/>
        <end position="349"/>
    </location>
</feature>
<evidence type="ECO:0000256" key="6">
    <source>
        <dbReference type="SAM" id="MobiDB-lite"/>
    </source>
</evidence>
<dbReference type="Gene3D" id="1.20.1640.10">
    <property type="entry name" value="Multidrug efflux transporter AcrB transmembrane domain"/>
    <property type="match status" value="2"/>
</dbReference>
<comment type="subcellular location">
    <subcellularLocation>
        <location evidence="1">Cell membrane</location>
        <topology evidence="1">Multi-pass membrane protein</topology>
    </subcellularLocation>
</comment>
<protein>
    <submittedName>
        <fullName evidence="9">Putative drug exporter of the RND superfamily</fullName>
    </submittedName>
</protein>
<dbReference type="RefSeq" id="WP_089243445.1">
    <property type="nucleotide sequence ID" value="NZ_FZOW01000002.1"/>
</dbReference>
<keyword evidence="10" id="KW-1185">Reference proteome</keyword>
<sequence>MSTLLGRLGAICAAHPWRTIAIWIVLLAATASAAATFGGQMQDNYHVEGLESIAGSDLLAERFPDLAGTDARVVVHSDETLDPDVLDALRTRLEKLDGVGTVSPARMSPDGDTALVSVQYRIPVTDFADTDGVDALRSATAPLEREGLQVELGGQVAENISKPGGAAEAVGILVAAVILLVAFGSVVAAGLPIAVAIVGVGIGSAIVVVLASSTEISSMAPTIATMVGIGVGIDYALLLVTRFADYLRSGLSVEDSAAHANSTAGVSVVFAGTTVLLCLLGLRLAGLPVYASMGYATLAVVGSVMLTSITLVPALCAWAGPRVLRKKATMPDGPSRTERWARMVCRKPVVWTLAAVMLLAVLAAPVLDMRMWPQNAGTQPTSNTTRLAYDLIDDEYGPGANGPFMLAVDLAQASPAVVADTLSREPGIATVGTPLINPAGDTAVVMFEPTTGPSDEATVALLHHLRAEVLPPGVIATGVTPIFSDITDKVADRIWIVIAFVVALSVVLLTAVFRSVVVALKAAVMNLLSVAAAYGVMVAVFQWGWGTELLGLPYAVPVSSWVPILMFTILFGLSMDYEVFLLSRIRELWLRSGDPHTSVVDGVASTGRVITSGAAIMVAVFLGFAMDSDVTIKMMGVGLATAVLVDATVVRMVLVPSTMTLLGQWNWWTPFRNPTRRRHISQEIPTEHAPAYASGHSERPGGPT</sequence>
<feature type="transmembrane region" description="Helical" evidence="7">
    <location>
        <begin position="349"/>
        <end position="367"/>
    </location>
</feature>
<feature type="transmembrane region" description="Helical" evidence="7">
    <location>
        <begin position="637"/>
        <end position="662"/>
    </location>
</feature>
<evidence type="ECO:0000256" key="3">
    <source>
        <dbReference type="ARBA" id="ARBA00022692"/>
    </source>
</evidence>
<dbReference type="InterPro" id="IPR050545">
    <property type="entry name" value="Mycobact_MmpL"/>
</dbReference>
<evidence type="ECO:0000313" key="9">
    <source>
        <dbReference type="EMBL" id="SNS42600.1"/>
    </source>
</evidence>
<keyword evidence="5 7" id="KW-0472">Membrane</keyword>
<evidence type="ECO:0000259" key="8">
    <source>
        <dbReference type="Pfam" id="PF03176"/>
    </source>
</evidence>
<keyword evidence="2" id="KW-1003">Cell membrane</keyword>
<dbReference type="Proteomes" id="UP000198327">
    <property type="component" value="Unassembled WGS sequence"/>
</dbReference>